<dbReference type="SMART" id="SM00409">
    <property type="entry name" value="IG"/>
    <property type="match status" value="4"/>
</dbReference>
<feature type="domain" description="Ig-like" evidence="5">
    <location>
        <begin position="1"/>
        <end position="72"/>
    </location>
</feature>
<dbReference type="GeneID" id="111083665"/>
<dbReference type="InterPro" id="IPR013783">
    <property type="entry name" value="Ig-like_fold"/>
</dbReference>
<dbReference type="InterPro" id="IPR003599">
    <property type="entry name" value="Ig_sub"/>
</dbReference>
<dbReference type="SMART" id="SM00406">
    <property type="entry name" value="IGv"/>
    <property type="match status" value="2"/>
</dbReference>
<dbReference type="PANTHER" id="PTHR12231">
    <property type="entry name" value="CTX-RELATED TYPE I TRANSMEMBRANE PROTEIN"/>
    <property type="match status" value="1"/>
</dbReference>
<keyword evidence="4" id="KW-0393">Immunoglobulin domain</keyword>
<dbReference type="InterPro" id="IPR013098">
    <property type="entry name" value="Ig_I-set"/>
</dbReference>
<dbReference type="InterPro" id="IPR007110">
    <property type="entry name" value="Ig-like_dom"/>
</dbReference>
<dbReference type="Pfam" id="PF13927">
    <property type="entry name" value="Ig_3"/>
    <property type="match status" value="2"/>
</dbReference>
<evidence type="ECO:0000256" key="3">
    <source>
        <dbReference type="ARBA" id="ARBA00023157"/>
    </source>
</evidence>
<dbReference type="Proteomes" id="UP000694941">
    <property type="component" value="Unplaced"/>
</dbReference>
<name>A0ABM1RXB7_LIMPO</name>
<dbReference type="PROSITE" id="PS50835">
    <property type="entry name" value="IG_LIKE"/>
    <property type="match status" value="4"/>
</dbReference>
<evidence type="ECO:0000259" key="5">
    <source>
        <dbReference type="PROSITE" id="PS50835"/>
    </source>
</evidence>
<dbReference type="RefSeq" id="XP_022236022.1">
    <property type="nucleotide sequence ID" value="XM_022380314.1"/>
</dbReference>
<keyword evidence="2" id="KW-0677">Repeat</keyword>
<dbReference type="InterPro" id="IPR036179">
    <property type="entry name" value="Ig-like_dom_sf"/>
</dbReference>
<dbReference type="PANTHER" id="PTHR12231:SF253">
    <property type="entry name" value="DPR-INTERACTING PROTEIN ETA, ISOFORM B-RELATED"/>
    <property type="match status" value="1"/>
</dbReference>
<dbReference type="Pfam" id="PF07679">
    <property type="entry name" value="I-set"/>
    <property type="match status" value="2"/>
</dbReference>
<dbReference type="SMART" id="SM00408">
    <property type="entry name" value="IGc2"/>
    <property type="match status" value="4"/>
</dbReference>
<reference evidence="7" key="1">
    <citation type="submission" date="2025-08" db="UniProtKB">
        <authorList>
            <consortium name="RefSeq"/>
        </authorList>
    </citation>
    <scope>IDENTIFICATION</scope>
    <source>
        <tissue evidence="7">Muscle</tissue>
    </source>
</reference>
<dbReference type="InterPro" id="IPR051170">
    <property type="entry name" value="Neural/epithelial_adhesion"/>
</dbReference>
<evidence type="ECO:0000313" key="6">
    <source>
        <dbReference type="Proteomes" id="UP000694941"/>
    </source>
</evidence>
<feature type="domain" description="Ig-like" evidence="5">
    <location>
        <begin position="267"/>
        <end position="339"/>
    </location>
</feature>
<dbReference type="InterPro" id="IPR013106">
    <property type="entry name" value="Ig_V-set"/>
</dbReference>
<evidence type="ECO:0000256" key="2">
    <source>
        <dbReference type="ARBA" id="ARBA00022737"/>
    </source>
</evidence>
<protein>
    <submittedName>
        <fullName evidence="7">Down syndrome cell adhesion molecule-like</fullName>
    </submittedName>
</protein>
<proteinExistence type="predicted"/>
<feature type="domain" description="Ig-like" evidence="5">
    <location>
        <begin position="170"/>
        <end position="263"/>
    </location>
</feature>
<accession>A0ABM1RXB7</accession>
<feature type="domain" description="Ig-like" evidence="5">
    <location>
        <begin position="76"/>
        <end position="164"/>
    </location>
</feature>
<evidence type="ECO:0000256" key="4">
    <source>
        <dbReference type="ARBA" id="ARBA00023319"/>
    </source>
</evidence>
<gene>
    <name evidence="7" type="primary">LOC111083665</name>
</gene>
<dbReference type="InterPro" id="IPR003598">
    <property type="entry name" value="Ig_sub2"/>
</dbReference>
<dbReference type="Gene3D" id="2.60.40.10">
    <property type="entry name" value="Immunoglobulins"/>
    <property type="match status" value="4"/>
</dbReference>
<dbReference type="CDD" id="cd00096">
    <property type="entry name" value="Ig"/>
    <property type="match status" value="1"/>
</dbReference>
<keyword evidence="1" id="KW-0732">Signal</keyword>
<feature type="non-terminal residue" evidence="7">
    <location>
        <position position="356"/>
    </location>
</feature>
<keyword evidence="6" id="KW-1185">Reference proteome</keyword>
<dbReference type="SUPFAM" id="SSF48726">
    <property type="entry name" value="Immunoglobulin"/>
    <property type="match status" value="4"/>
</dbReference>
<evidence type="ECO:0000256" key="1">
    <source>
        <dbReference type="ARBA" id="ARBA00022729"/>
    </source>
</evidence>
<keyword evidence="3" id="KW-1015">Disulfide bond</keyword>
<evidence type="ECO:0000313" key="7">
    <source>
        <dbReference type="RefSeq" id="XP_022236022.1"/>
    </source>
</evidence>
<sequence>MTLPCVASGNPVPEVHWYKSDLVRTQIQKSSKYNLQPDGSLTLYNVEKKDSGLYVCEVSNTAGIEKAETSLIIRAPLVAVVRITTDHQEVELGSSVTLSCEISGYPVHRLEWRHNMRPLSSNGGIRHSGERAIRLRSLTKEDEGVYQCFVSNDVDSGQGSQVLVLKSVKPKFLETFREEIVYPSSDISLKCVAQGQPLPKITWTLNKQVIPESRRVRQGDFVTEKDTVHSYVNITQAELGDGGDFTCIAENDGGKVASVAPVKIYGPPTALPPRDRTIIAGATEHFKCPVAGYPLVTFSWKKGKDVLPSSSRHTLKDTGEFVLHAAHKSVDEGSYICTAWGPNGDSADGVVNLRVA</sequence>
<organism evidence="6 7">
    <name type="scientific">Limulus polyphemus</name>
    <name type="common">Atlantic horseshoe crab</name>
    <dbReference type="NCBI Taxonomy" id="6850"/>
    <lineage>
        <taxon>Eukaryota</taxon>
        <taxon>Metazoa</taxon>
        <taxon>Ecdysozoa</taxon>
        <taxon>Arthropoda</taxon>
        <taxon>Chelicerata</taxon>
        <taxon>Merostomata</taxon>
        <taxon>Xiphosura</taxon>
        <taxon>Limulidae</taxon>
        <taxon>Limulus</taxon>
    </lineage>
</organism>